<dbReference type="Pfam" id="PF13912">
    <property type="entry name" value="zf-C2H2_6"/>
    <property type="match status" value="1"/>
</dbReference>
<feature type="compositionally biased region" description="Acidic residues" evidence="15">
    <location>
        <begin position="610"/>
        <end position="632"/>
    </location>
</feature>
<evidence type="ECO:0000256" key="10">
    <source>
        <dbReference type="ARBA" id="ARBA00038474"/>
    </source>
</evidence>
<organism evidence="17 18">
    <name type="scientific">Ornithorhynchus anatinus</name>
    <name type="common">Duckbill platypus</name>
    <dbReference type="NCBI Taxonomy" id="9258"/>
    <lineage>
        <taxon>Eukaryota</taxon>
        <taxon>Metazoa</taxon>
        <taxon>Chordata</taxon>
        <taxon>Craniata</taxon>
        <taxon>Vertebrata</taxon>
        <taxon>Euteleostomi</taxon>
        <taxon>Mammalia</taxon>
        <taxon>Monotremata</taxon>
        <taxon>Ornithorhynchidae</taxon>
        <taxon>Ornithorhynchus</taxon>
    </lineage>
</organism>
<dbReference type="AlphaFoldDB" id="A0A6I8NC49"/>
<evidence type="ECO:0000313" key="17">
    <source>
        <dbReference type="Ensembl" id="ENSOANP00000038783.1"/>
    </source>
</evidence>
<dbReference type="PANTHER" id="PTHR23233">
    <property type="entry name" value="SAL-LIKE PROTEIN"/>
    <property type="match status" value="1"/>
</dbReference>
<evidence type="ECO:0000259" key="16">
    <source>
        <dbReference type="PROSITE" id="PS50157"/>
    </source>
</evidence>
<feature type="compositionally biased region" description="Gly residues" evidence="15">
    <location>
        <begin position="378"/>
        <end position="390"/>
    </location>
</feature>
<evidence type="ECO:0000256" key="14">
    <source>
        <dbReference type="PROSITE-ProRule" id="PRU00042"/>
    </source>
</evidence>
<keyword evidence="2" id="KW-0479">Metal-binding</keyword>
<feature type="region of interest" description="Disordered" evidence="15">
    <location>
        <begin position="1"/>
        <end position="112"/>
    </location>
</feature>
<dbReference type="FunFam" id="3.30.160.60:FF:000556">
    <property type="entry name" value="sal-like protein 2 isoform X2"/>
    <property type="match status" value="1"/>
</dbReference>
<keyword evidence="6" id="KW-0805">Transcription regulation</keyword>
<dbReference type="Pfam" id="PF00096">
    <property type="entry name" value="zf-C2H2"/>
    <property type="match status" value="3"/>
</dbReference>
<keyword evidence="8" id="KW-0804">Transcription</keyword>
<feature type="compositionally biased region" description="Basic and acidic residues" evidence="15">
    <location>
        <begin position="662"/>
        <end position="676"/>
    </location>
</feature>
<evidence type="ECO:0000256" key="1">
    <source>
        <dbReference type="ARBA" id="ARBA00004123"/>
    </source>
</evidence>
<comment type="similarity">
    <text evidence="10">Belongs to the sal C2H2-type zinc-finger protein family.</text>
</comment>
<evidence type="ECO:0000256" key="7">
    <source>
        <dbReference type="ARBA" id="ARBA00023125"/>
    </source>
</evidence>
<dbReference type="SUPFAM" id="SSF57667">
    <property type="entry name" value="beta-beta-alpha zinc fingers"/>
    <property type="match status" value="3"/>
</dbReference>
<evidence type="ECO:0000313" key="18">
    <source>
        <dbReference type="Proteomes" id="UP000002279"/>
    </source>
</evidence>
<evidence type="ECO:0000256" key="9">
    <source>
        <dbReference type="ARBA" id="ARBA00023242"/>
    </source>
</evidence>
<dbReference type="FunFam" id="3.30.160.60:FF:000215">
    <property type="entry name" value="Spalt-like transcription factor 3"/>
    <property type="match status" value="1"/>
</dbReference>
<dbReference type="GO" id="GO:0003677">
    <property type="term" value="F:DNA binding"/>
    <property type="evidence" value="ECO:0007669"/>
    <property type="project" value="UniProtKB-KW"/>
</dbReference>
<feature type="domain" description="C2H2-type" evidence="16">
    <location>
        <begin position="253"/>
        <end position="280"/>
    </location>
</feature>
<dbReference type="InterPro" id="IPR013087">
    <property type="entry name" value="Znf_C2H2_type"/>
</dbReference>
<dbReference type="Proteomes" id="UP000002279">
    <property type="component" value="Unplaced"/>
</dbReference>
<feature type="domain" description="C2H2-type" evidence="16">
    <location>
        <begin position="510"/>
        <end position="537"/>
    </location>
</feature>
<comment type="subcellular location">
    <subcellularLocation>
        <location evidence="1">Nucleus</location>
    </subcellularLocation>
</comment>
<feature type="region of interest" description="Disordered" evidence="15">
    <location>
        <begin position="811"/>
        <end position="869"/>
    </location>
</feature>
<dbReference type="PANTHER" id="PTHR23233:SF15">
    <property type="entry name" value="SAL-LIKE PROTEIN 2"/>
    <property type="match status" value="1"/>
</dbReference>
<feature type="domain" description="C2H2-type" evidence="16">
    <location>
        <begin position="225"/>
        <end position="252"/>
    </location>
</feature>
<feature type="compositionally biased region" description="Low complexity" evidence="15">
    <location>
        <begin position="149"/>
        <end position="198"/>
    </location>
</feature>
<dbReference type="Bgee" id="ENSOANG00000039576">
    <property type="expression patterns" value="Expressed in cerebellum and 7 other cell types or tissues"/>
</dbReference>
<name>A0A6I8NC49_ORNAN</name>
<feature type="region of interest" description="Disordered" evidence="15">
    <location>
        <begin position="368"/>
        <end position="390"/>
    </location>
</feature>
<dbReference type="GO" id="GO:0008270">
    <property type="term" value="F:zinc ion binding"/>
    <property type="evidence" value="ECO:0007669"/>
    <property type="project" value="UniProtKB-KW"/>
</dbReference>
<dbReference type="FunFam" id="3.30.160.60:FF:000574">
    <property type="entry name" value="sal-like protein 2 isoform X2"/>
    <property type="match status" value="1"/>
</dbReference>
<keyword evidence="18" id="KW-1185">Reference proteome</keyword>
<feature type="domain" description="C2H2-type" evidence="16">
    <location>
        <begin position="752"/>
        <end position="779"/>
    </location>
</feature>
<evidence type="ECO:0000256" key="13">
    <source>
        <dbReference type="ARBA" id="ARBA00077410"/>
    </source>
</evidence>
<dbReference type="CDD" id="cd20908">
    <property type="entry name" value="SUF4-like"/>
    <property type="match status" value="1"/>
</dbReference>
<dbReference type="Gene3D" id="3.30.160.60">
    <property type="entry name" value="Classic Zinc Finger"/>
    <property type="match status" value="4"/>
</dbReference>
<feature type="compositionally biased region" description="Pro residues" evidence="15">
    <location>
        <begin position="677"/>
        <end position="689"/>
    </location>
</feature>
<evidence type="ECO:0000256" key="15">
    <source>
        <dbReference type="SAM" id="MobiDB-lite"/>
    </source>
</evidence>
<evidence type="ECO:0000256" key="8">
    <source>
        <dbReference type="ARBA" id="ARBA00023163"/>
    </source>
</evidence>
<gene>
    <name evidence="17" type="primary">SALL2</name>
</gene>
<dbReference type="Ensembl" id="ENSOANT00000059318.1">
    <property type="protein sequence ID" value="ENSOANP00000038783.1"/>
    <property type="gene ID" value="ENSOANG00000039576.1"/>
</dbReference>
<evidence type="ECO:0000256" key="2">
    <source>
        <dbReference type="ARBA" id="ARBA00022723"/>
    </source>
</evidence>
<evidence type="ECO:0000256" key="12">
    <source>
        <dbReference type="ARBA" id="ARBA00069283"/>
    </source>
</evidence>
<dbReference type="PROSITE" id="PS00028">
    <property type="entry name" value="ZINC_FINGER_C2H2_1"/>
    <property type="match status" value="6"/>
</dbReference>
<evidence type="ECO:0000256" key="11">
    <source>
        <dbReference type="ARBA" id="ARBA00060142"/>
    </source>
</evidence>
<evidence type="ECO:0000256" key="5">
    <source>
        <dbReference type="ARBA" id="ARBA00022833"/>
    </source>
</evidence>
<proteinExistence type="inferred from homology"/>
<dbReference type="PROSITE" id="PS50157">
    <property type="entry name" value="ZINC_FINGER_C2H2_2"/>
    <property type="match status" value="7"/>
</dbReference>
<keyword evidence="9" id="KW-0539">Nucleus</keyword>
<feature type="domain" description="C2H2-type" evidence="16">
    <location>
        <begin position="542"/>
        <end position="569"/>
    </location>
</feature>
<evidence type="ECO:0000256" key="3">
    <source>
        <dbReference type="ARBA" id="ARBA00022737"/>
    </source>
</evidence>
<dbReference type="GeneTree" id="ENSGT00940000162245"/>
<evidence type="ECO:0000256" key="6">
    <source>
        <dbReference type="ARBA" id="ARBA00023015"/>
    </source>
</evidence>
<comment type="function">
    <text evidence="11">Probable transcription factor that plays a role in eye development before, during, and after optic fissure closure.</text>
</comment>
<feature type="compositionally biased region" description="Basic and acidic residues" evidence="15">
    <location>
        <begin position="690"/>
        <end position="711"/>
    </location>
</feature>
<accession>A0A6I8NC49</accession>
<feature type="region of interest" description="Disordered" evidence="15">
    <location>
        <begin position="568"/>
        <end position="756"/>
    </location>
</feature>
<reference evidence="17" key="2">
    <citation type="submission" date="2025-09" db="UniProtKB">
        <authorList>
            <consortium name="Ensembl"/>
        </authorList>
    </citation>
    <scope>IDENTIFICATION</scope>
    <source>
        <strain evidence="17">Glennie</strain>
    </source>
</reference>
<sequence>MAHEAGQRAGPGGVGGEPQAQLGGDTGDEDPPQVCVKCCAQFGDPTELQAHRDGCGPEAPGPAIPGPQERPDSSAGPGRDGPQVMETEHGGPPGPPGPPDGRRAPERGTEEPPERFLVAATAAAPKPAFFHLYHPLGGPHPFAGGAGRGPKPAGGPSAASAGGADQPPASPHLAFPGGAGLPAGQCPGRGPEAAAAPGLLKPKNGGGEPAFGEPGGPPEKPGGRHKCRFCAKVFGSDSALQIHLRSHTGERPYKCNVCGNRFTTRGNLKVHFHRHREKYPHVQMNPHPVPEHLDYVITGSGLPYGMSVPLEKAEEEAAAGAGGDRKPLAAALSATESLTLLSAGAGGPAGPGLPAFNKLVLVKAVEPRSKADENTPPGGDGAAGAGPGAEAGGVSASAAARVQLSKLVTSLPSWALLTNHFKAAGAGGFPFPYVLEPLGVSPSETSKLQQLVEKIDRQGGAGAAPVGPGALPAPSAAAAAAAACVICLRVLSCPRALRLHYGQHGGERPFKCKVCGRAFSTRGNLRAHFVGHKASPAARVQNSCPICQKKFTNAVTLQQHVHMHLGGQIPNGGAVLPEGGGAPGESGPEPPAAPAAGDRPPRPRPRPPPEEEEEGEEEEDGEEEEEATDEDSLAGAGSESGGEKPASGREDSEGASGPEDEAGARKEADRGARGPERPPPPPPGTPEAPRPTEEEGRRPAGAGDRGDREARAGGSGSPAPAPCPDGEGAEGPGLPEARRKEVAEPGAGGGRRPCGVCGRAFPSQPALEEHHRTHAKEGAPSACGVCKQSFPERAALKKHVLLAHQQVPPFALHHPPRGSVPGPAPVSPALFGLDAGKAPPAGGRGEARGQAEHPALCPAAPRDPAPGGK</sequence>
<keyword evidence="3" id="KW-0677">Repeat</keyword>
<reference evidence="17" key="1">
    <citation type="submission" date="2025-08" db="UniProtKB">
        <authorList>
            <consortium name="Ensembl"/>
        </authorList>
    </citation>
    <scope>IDENTIFICATION</scope>
    <source>
        <strain evidence="17">Glennie</strain>
    </source>
</reference>
<feature type="region of interest" description="Disordered" evidence="15">
    <location>
        <begin position="141"/>
        <end position="224"/>
    </location>
</feature>
<keyword evidence="7" id="KW-0238">DNA-binding</keyword>
<keyword evidence="5" id="KW-0862">Zinc</keyword>
<dbReference type="GO" id="GO:0005634">
    <property type="term" value="C:nucleus"/>
    <property type="evidence" value="ECO:0007669"/>
    <property type="project" value="UniProtKB-SubCell"/>
</dbReference>
<dbReference type="SMART" id="SM00355">
    <property type="entry name" value="ZnF_C2H2"/>
    <property type="match status" value="7"/>
</dbReference>
<feature type="compositionally biased region" description="Basic and acidic residues" evidence="15">
    <location>
        <begin position="100"/>
        <end position="112"/>
    </location>
</feature>
<dbReference type="GO" id="GO:0048731">
    <property type="term" value="P:system development"/>
    <property type="evidence" value="ECO:0007669"/>
    <property type="project" value="UniProtKB-ARBA"/>
</dbReference>
<dbReference type="InterPro" id="IPR036236">
    <property type="entry name" value="Znf_C2H2_sf"/>
</dbReference>
<feature type="domain" description="C2H2-type" evidence="16">
    <location>
        <begin position="781"/>
        <end position="809"/>
    </location>
</feature>
<keyword evidence="4 14" id="KW-0863">Zinc-finger</keyword>
<protein>
    <recommendedName>
        <fullName evidence="12">Sal-like protein 2</fullName>
    </recommendedName>
    <alternativeName>
        <fullName evidence="13">Zinc finger protein Spalt-2</fullName>
    </alternativeName>
</protein>
<feature type="domain" description="C2H2-type" evidence="16">
    <location>
        <begin position="482"/>
        <end position="509"/>
    </location>
</feature>
<evidence type="ECO:0000256" key="4">
    <source>
        <dbReference type="ARBA" id="ARBA00022771"/>
    </source>
</evidence>
<dbReference type="InterPro" id="IPR051565">
    <property type="entry name" value="Sal_C2H2-zinc-finger"/>
</dbReference>